<dbReference type="PANTHER" id="PTHR34145">
    <property type="entry name" value="OS02G0105600 PROTEIN"/>
    <property type="match status" value="1"/>
</dbReference>
<dbReference type="InterPro" id="IPR053772">
    <property type="entry name" value="At1g61320/At1g61330-like"/>
</dbReference>
<dbReference type="Proteomes" id="UP000008021">
    <property type="component" value="Chromosome 3"/>
</dbReference>
<dbReference type="SUPFAM" id="SSF81383">
    <property type="entry name" value="F-box domain"/>
    <property type="match status" value="1"/>
</dbReference>
<evidence type="ECO:0000259" key="3">
    <source>
        <dbReference type="Pfam" id="PF24758"/>
    </source>
</evidence>
<proteinExistence type="predicted"/>
<evidence type="ECO:0000259" key="2">
    <source>
        <dbReference type="Pfam" id="PF23622"/>
    </source>
</evidence>
<reference evidence="4" key="1">
    <citation type="submission" date="2015-04" db="UniProtKB">
        <authorList>
            <consortium name="EnsemblPlants"/>
        </authorList>
    </citation>
    <scope>IDENTIFICATION</scope>
</reference>
<evidence type="ECO:0008006" key="6">
    <source>
        <dbReference type="Google" id="ProtNLM"/>
    </source>
</evidence>
<feature type="domain" description="At1g61320/AtMIF1 LRR" evidence="2">
    <location>
        <begin position="281"/>
        <end position="445"/>
    </location>
</feature>
<dbReference type="HOGENOM" id="CLU_010721_4_0_1"/>
<reference evidence="4" key="2">
    <citation type="submission" date="2018-05" db="EMBL/GenBank/DDBJ databases">
        <title>OmerRS3 (Oryza meridionalis Reference Sequence Version 3).</title>
        <authorList>
            <person name="Zhang J."/>
            <person name="Kudrna D."/>
            <person name="Lee S."/>
            <person name="Talag J."/>
            <person name="Welchert J."/>
            <person name="Wing R.A."/>
        </authorList>
    </citation>
    <scope>NUCLEOTIDE SEQUENCE [LARGE SCALE GENOMIC DNA]</scope>
    <source>
        <strain evidence="4">cv. OR44</strain>
    </source>
</reference>
<dbReference type="InterPro" id="IPR001810">
    <property type="entry name" value="F-box_dom"/>
</dbReference>
<dbReference type="Pfam" id="PF00646">
    <property type="entry name" value="F-box"/>
    <property type="match status" value="1"/>
</dbReference>
<feature type="domain" description="F-box" evidence="1">
    <location>
        <begin position="61"/>
        <end position="93"/>
    </location>
</feature>
<dbReference type="PANTHER" id="PTHR34145:SF34">
    <property type="entry name" value="OS05G0571700 PROTEIN"/>
    <property type="match status" value="1"/>
</dbReference>
<dbReference type="AlphaFoldDB" id="A0A0E0D6J8"/>
<organism evidence="4">
    <name type="scientific">Oryza meridionalis</name>
    <dbReference type="NCBI Taxonomy" id="40149"/>
    <lineage>
        <taxon>Eukaryota</taxon>
        <taxon>Viridiplantae</taxon>
        <taxon>Streptophyta</taxon>
        <taxon>Embryophyta</taxon>
        <taxon>Tracheophyta</taxon>
        <taxon>Spermatophyta</taxon>
        <taxon>Magnoliopsida</taxon>
        <taxon>Liliopsida</taxon>
        <taxon>Poales</taxon>
        <taxon>Poaceae</taxon>
        <taxon>BOP clade</taxon>
        <taxon>Oryzoideae</taxon>
        <taxon>Oryzeae</taxon>
        <taxon>Oryzinae</taxon>
        <taxon>Oryza</taxon>
    </lineage>
</organism>
<sequence>MGIFKLNLLLKLQRQRQRRRRQIQARNGSVLIHPRDKIKAPACQNNTHSWSGQAKCSDPTLPEDIWCHIHSLMSMRDAARVACVSQAFARSWRCLPNLDFSEESLGINRSTCKKDEKLRDLTSKIDWILKNHSGIGIKKLIVQVGSVYSRDSCHLAHLDSWLQCAVKPGIEELIVNLSSMNAKYNFPCELLSSGTGDSLRYIYLASCNFHPTVRIGCLKSLTRLQLCMVNITENELRCLLSISLGLERLELRHCSTLKSLKVPCLQRLSYLDVMTCTGLQMVNTPMVPSKFYHLKYLSIALGGQTYDYLSLVSFFDASPFLETFILNALRERTERATIFGDPSGLRMMPEHRHDKLKCVKIINFSSVKTLVELTCHIVESATALECLTLDTTSGSPRCSVNKLGKCFLMRRETLMEAHRALKAVQTYIKLKVPSKVELNVLEPCSRCHALDL</sequence>
<dbReference type="InterPro" id="IPR036047">
    <property type="entry name" value="F-box-like_dom_sf"/>
</dbReference>
<feature type="domain" description="F-box/LRR-repeat protein 15/At3g58940/PEG3-like LRR" evidence="3">
    <location>
        <begin position="158"/>
        <end position="263"/>
    </location>
</feature>
<dbReference type="Pfam" id="PF24758">
    <property type="entry name" value="LRR_At5g56370"/>
    <property type="match status" value="1"/>
</dbReference>
<dbReference type="InterPro" id="IPR032675">
    <property type="entry name" value="LRR_dom_sf"/>
</dbReference>
<protein>
    <recommendedName>
        <fullName evidence="6">F-box domain-containing protein</fullName>
    </recommendedName>
</protein>
<dbReference type="InterPro" id="IPR055357">
    <property type="entry name" value="LRR_At1g61320_AtMIF1"/>
</dbReference>
<dbReference type="Gramene" id="OMERI03G30590.2">
    <property type="protein sequence ID" value="OMERI03G30590.2"/>
    <property type="gene ID" value="OMERI03G30590"/>
</dbReference>
<dbReference type="InterPro" id="IPR055411">
    <property type="entry name" value="LRR_FXL15/At3g58940/PEG3-like"/>
</dbReference>
<dbReference type="Gene3D" id="3.80.10.10">
    <property type="entry name" value="Ribonuclease Inhibitor"/>
    <property type="match status" value="1"/>
</dbReference>
<evidence type="ECO:0000313" key="5">
    <source>
        <dbReference type="Proteomes" id="UP000008021"/>
    </source>
</evidence>
<keyword evidence="5" id="KW-1185">Reference proteome</keyword>
<dbReference type="SUPFAM" id="SSF52058">
    <property type="entry name" value="L domain-like"/>
    <property type="match status" value="1"/>
</dbReference>
<dbReference type="EnsemblPlants" id="OMERI03G30590.2">
    <property type="protein sequence ID" value="OMERI03G30590.2"/>
    <property type="gene ID" value="OMERI03G30590"/>
</dbReference>
<name>A0A0E0D6J8_9ORYZ</name>
<dbReference type="Pfam" id="PF23622">
    <property type="entry name" value="LRR_At1g61320_AtMIF1"/>
    <property type="match status" value="1"/>
</dbReference>
<evidence type="ECO:0000313" key="4">
    <source>
        <dbReference type="EnsemblPlants" id="OMERI03G30590.2"/>
    </source>
</evidence>
<evidence type="ECO:0000259" key="1">
    <source>
        <dbReference type="Pfam" id="PF00646"/>
    </source>
</evidence>
<accession>A0A0E0D6J8</accession>